<dbReference type="OrthoDB" id="5380561at2"/>
<dbReference type="EMBL" id="VCMV01000022">
    <property type="protein sequence ID" value="KAB0266320.1"/>
    <property type="molecule type" value="Genomic_DNA"/>
</dbReference>
<protein>
    <submittedName>
        <fullName evidence="1">Calcium-binding protein</fullName>
    </submittedName>
</protein>
<name>A0A5N3P9B4_9HYPH</name>
<dbReference type="Gene3D" id="2.150.10.10">
    <property type="entry name" value="Serralysin-like metalloprotease, C-terminal"/>
    <property type="match status" value="1"/>
</dbReference>
<dbReference type="SUPFAM" id="SSF51120">
    <property type="entry name" value="beta-Roll"/>
    <property type="match status" value="1"/>
</dbReference>
<dbReference type="InterPro" id="IPR011049">
    <property type="entry name" value="Serralysin-like_metalloprot_C"/>
</dbReference>
<proteinExistence type="predicted"/>
<accession>A0A5N3P9B4</accession>
<dbReference type="Pfam" id="PF00353">
    <property type="entry name" value="HemolysinCabind"/>
    <property type="match status" value="1"/>
</dbReference>
<gene>
    <name evidence="1" type="ORF">FEZ63_14660</name>
</gene>
<dbReference type="Proteomes" id="UP000325684">
    <property type="component" value="Unassembled WGS sequence"/>
</dbReference>
<dbReference type="PROSITE" id="PS00330">
    <property type="entry name" value="HEMOLYSIN_CALCIUM"/>
    <property type="match status" value="1"/>
</dbReference>
<keyword evidence="2" id="KW-1185">Reference proteome</keyword>
<comment type="caution">
    <text evidence="1">The sequence shown here is derived from an EMBL/GenBank/DDBJ whole genome shotgun (WGS) entry which is preliminary data.</text>
</comment>
<dbReference type="RefSeq" id="WP_150945725.1">
    <property type="nucleotide sequence ID" value="NZ_VCMV01000022.1"/>
</dbReference>
<reference evidence="1 2" key="1">
    <citation type="journal article" date="2019" name="Microorganisms">
        <title>Genome Insights into the Novel Species Microvirga brassicacearum, a Rapeseed Endophyte with Biotechnological Potential.</title>
        <authorList>
            <person name="Jimenez-Gomez A."/>
            <person name="Saati-Santamaria Z."/>
            <person name="Igual J.M."/>
            <person name="Rivas R."/>
            <person name="Mateos P.F."/>
            <person name="Garcia-Fraile P."/>
        </authorList>
    </citation>
    <scope>NUCLEOTIDE SEQUENCE [LARGE SCALE GENOMIC DNA]</scope>
    <source>
        <strain evidence="1 2">CDVBN77</strain>
    </source>
</reference>
<dbReference type="InterPro" id="IPR001343">
    <property type="entry name" value="Hemolysn_Ca-bd"/>
</dbReference>
<organism evidence="1 2">
    <name type="scientific">Microvirga brassicacearum</name>
    <dbReference type="NCBI Taxonomy" id="2580413"/>
    <lineage>
        <taxon>Bacteria</taxon>
        <taxon>Pseudomonadati</taxon>
        <taxon>Pseudomonadota</taxon>
        <taxon>Alphaproteobacteria</taxon>
        <taxon>Hyphomicrobiales</taxon>
        <taxon>Methylobacteriaceae</taxon>
        <taxon>Microvirga</taxon>
    </lineage>
</organism>
<dbReference type="PRINTS" id="PR00313">
    <property type="entry name" value="CABNDNGRPT"/>
</dbReference>
<dbReference type="GO" id="GO:0005509">
    <property type="term" value="F:calcium ion binding"/>
    <property type="evidence" value="ECO:0007669"/>
    <property type="project" value="InterPro"/>
</dbReference>
<sequence>MTSNPSGLFRLDGANLVLVGAADFEALSHHSIALTAKDAYGGEVTRTFDLAVTNVVETNPLTLRGTRGADRLTGEAGSDKLYGGLSNDIFTGGAGRDIFVFDTRPNKRTNLDKIIDFSVRDDTVHLVKTFFSKISKKDVLSGSAFYAGSKAHDATDRVIYNKKTGALFYDQDGSGAKAAIQFATVSKNLKMTAHDFYVL</sequence>
<dbReference type="InterPro" id="IPR018511">
    <property type="entry name" value="Hemolysin-typ_Ca-bd_CS"/>
</dbReference>
<evidence type="ECO:0000313" key="2">
    <source>
        <dbReference type="Proteomes" id="UP000325684"/>
    </source>
</evidence>
<dbReference type="AlphaFoldDB" id="A0A5N3P9B4"/>
<evidence type="ECO:0000313" key="1">
    <source>
        <dbReference type="EMBL" id="KAB0266320.1"/>
    </source>
</evidence>